<dbReference type="AlphaFoldDB" id="A0A815WRL1"/>
<dbReference type="PANTHER" id="PTHR37450:SF1">
    <property type="entry name" value="CIPC PROTEIN"/>
    <property type="match status" value="1"/>
</dbReference>
<organism evidence="2 3">
    <name type="scientific">Rotaria magnacalcarata</name>
    <dbReference type="NCBI Taxonomy" id="392030"/>
    <lineage>
        <taxon>Eukaryota</taxon>
        <taxon>Metazoa</taxon>
        <taxon>Spiralia</taxon>
        <taxon>Gnathifera</taxon>
        <taxon>Rotifera</taxon>
        <taxon>Eurotatoria</taxon>
        <taxon>Bdelloidea</taxon>
        <taxon>Philodinida</taxon>
        <taxon>Philodinidae</taxon>
        <taxon>Rotaria</taxon>
    </lineage>
</organism>
<name>A0A815WRL1_9BILA</name>
<evidence type="ECO:0000313" key="1">
    <source>
        <dbReference type="EMBL" id="CAF1444432.1"/>
    </source>
</evidence>
<evidence type="ECO:0000313" key="2">
    <source>
        <dbReference type="EMBL" id="CAF1548765.1"/>
    </source>
</evidence>
<proteinExistence type="predicted"/>
<comment type="caution">
    <text evidence="2">The sequence shown here is derived from an EMBL/GenBank/DDBJ whole genome shotgun (WGS) entry which is preliminary data.</text>
</comment>
<dbReference type="InterPro" id="IPR022234">
    <property type="entry name" value="DUF3759"/>
</dbReference>
<dbReference type="EMBL" id="CAJNOW010005228">
    <property type="protein sequence ID" value="CAF1444432.1"/>
    <property type="molecule type" value="Genomic_DNA"/>
</dbReference>
<gene>
    <name evidence="2" type="ORF">CJN711_LOCUS30246</name>
    <name evidence="1" type="ORF">KQP761_LOCUS11685</name>
</gene>
<sequence length="132" mass="15219">MAFFKDLFNINDSKQAHEAIHGQEPSHQSSWTHELISAMKAYEDHVRNTGEQVSHPMMKEMLAGLAAAEVDKLFETKGLDFLDREEAKRRAVQQAHQLADEKYGSGSTFNAEGQYGEEHFHHRHHFHHHSEE</sequence>
<dbReference type="Proteomes" id="UP000663834">
    <property type="component" value="Unassembled WGS sequence"/>
</dbReference>
<protein>
    <submittedName>
        <fullName evidence="2">Uncharacterized protein</fullName>
    </submittedName>
</protein>
<evidence type="ECO:0000313" key="3">
    <source>
        <dbReference type="Proteomes" id="UP000663855"/>
    </source>
</evidence>
<accession>A0A815WRL1</accession>
<dbReference type="Proteomes" id="UP000663855">
    <property type="component" value="Unassembled WGS sequence"/>
</dbReference>
<dbReference type="EMBL" id="CAJNOV010014401">
    <property type="protein sequence ID" value="CAF1548765.1"/>
    <property type="molecule type" value="Genomic_DNA"/>
</dbReference>
<reference evidence="2" key="1">
    <citation type="submission" date="2021-02" db="EMBL/GenBank/DDBJ databases">
        <authorList>
            <person name="Nowell W R."/>
        </authorList>
    </citation>
    <scope>NUCLEOTIDE SEQUENCE</scope>
</reference>
<dbReference type="PANTHER" id="PTHR37450">
    <property type="entry name" value="CIPC PROTEIN"/>
    <property type="match status" value="1"/>
</dbReference>
<dbReference type="Pfam" id="PF12585">
    <property type="entry name" value="DUF3759"/>
    <property type="match status" value="1"/>
</dbReference>
<dbReference type="OrthoDB" id="9975876at2759"/>